<keyword evidence="2" id="KW-1185">Reference proteome</keyword>
<name>A0ABV5VSS7_9BACL</name>
<dbReference type="Proteomes" id="UP001589619">
    <property type="component" value="Unassembled WGS sequence"/>
</dbReference>
<proteinExistence type="predicted"/>
<gene>
    <name evidence="1" type="ORF">ACFFNY_06865</name>
</gene>
<evidence type="ECO:0000313" key="2">
    <source>
        <dbReference type="Proteomes" id="UP001589619"/>
    </source>
</evidence>
<accession>A0ABV5VSS7</accession>
<dbReference type="RefSeq" id="WP_344917262.1">
    <property type="nucleotide sequence ID" value="NZ_BAAAYO010000021.1"/>
</dbReference>
<evidence type="ECO:0000313" key="1">
    <source>
        <dbReference type="EMBL" id="MFB9751282.1"/>
    </source>
</evidence>
<protein>
    <submittedName>
        <fullName evidence="1">Uncharacterized protein</fullName>
    </submittedName>
</protein>
<organism evidence="1 2">
    <name type="scientific">Paenibacillus hodogayensis</name>
    <dbReference type="NCBI Taxonomy" id="279208"/>
    <lineage>
        <taxon>Bacteria</taxon>
        <taxon>Bacillati</taxon>
        <taxon>Bacillota</taxon>
        <taxon>Bacilli</taxon>
        <taxon>Bacillales</taxon>
        <taxon>Paenibacillaceae</taxon>
        <taxon>Paenibacillus</taxon>
    </lineage>
</organism>
<dbReference type="EMBL" id="JBHMAG010000005">
    <property type="protein sequence ID" value="MFB9751282.1"/>
    <property type="molecule type" value="Genomic_DNA"/>
</dbReference>
<comment type="caution">
    <text evidence="1">The sequence shown here is derived from an EMBL/GenBank/DDBJ whole genome shotgun (WGS) entry which is preliminary data.</text>
</comment>
<sequence length="124" mass="13933">MPVRKIVLDLALNQKPYQEGEEAHLPNMVLLETLETADVEIWDIFSPEAKVFIRPNASLSDLRPDIHKNVLAFPPRKVLHEGASLKYITTAVSMPDSDFSGITGFKLSGRYPKAIYEETIKPVL</sequence>
<reference evidence="1 2" key="1">
    <citation type="submission" date="2024-09" db="EMBL/GenBank/DDBJ databases">
        <authorList>
            <person name="Sun Q."/>
            <person name="Mori K."/>
        </authorList>
    </citation>
    <scope>NUCLEOTIDE SEQUENCE [LARGE SCALE GENOMIC DNA]</scope>
    <source>
        <strain evidence="1 2">JCM 12520</strain>
    </source>
</reference>